<dbReference type="InterPro" id="IPR023389">
    <property type="entry name" value="DOPA-like_sf"/>
</dbReference>
<dbReference type="EMBL" id="JAPQKP010000001">
    <property type="protein sequence ID" value="KAJ5210806.1"/>
    <property type="molecule type" value="Genomic_DNA"/>
</dbReference>
<evidence type="ECO:0000313" key="2">
    <source>
        <dbReference type="EMBL" id="KAJ5210806.1"/>
    </source>
</evidence>
<name>A0A9W9N046_9EURO</name>
<dbReference type="SUPFAM" id="SSF143410">
    <property type="entry name" value="DOPA-like"/>
    <property type="match status" value="1"/>
</dbReference>
<dbReference type="Pfam" id="PF08883">
    <property type="entry name" value="DOPA_dioxygen"/>
    <property type="match status" value="1"/>
</dbReference>
<feature type="region of interest" description="Disordered" evidence="1">
    <location>
        <begin position="1"/>
        <end position="37"/>
    </location>
</feature>
<dbReference type="InterPro" id="IPR014980">
    <property type="entry name" value="DOPA_dioxygen"/>
</dbReference>
<organism evidence="2 3">
    <name type="scientific">Penicillium cf. griseofulvum</name>
    <dbReference type="NCBI Taxonomy" id="2972120"/>
    <lineage>
        <taxon>Eukaryota</taxon>
        <taxon>Fungi</taxon>
        <taxon>Dikarya</taxon>
        <taxon>Ascomycota</taxon>
        <taxon>Pezizomycotina</taxon>
        <taxon>Eurotiomycetes</taxon>
        <taxon>Eurotiomycetidae</taxon>
        <taxon>Eurotiales</taxon>
        <taxon>Aspergillaceae</taxon>
        <taxon>Penicillium</taxon>
    </lineage>
</organism>
<feature type="compositionally biased region" description="Basic and acidic residues" evidence="1">
    <location>
        <begin position="23"/>
        <end position="32"/>
    </location>
</feature>
<reference evidence="2" key="1">
    <citation type="submission" date="2022-11" db="EMBL/GenBank/DDBJ databases">
        <authorList>
            <person name="Petersen C."/>
        </authorList>
    </citation>
    <scope>NUCLEOTIDE SEQUENCE</scope>
    <source>
        <strain evidence="2">IBT 16849</strain>
    </source>
</reference>
<gene>
    <name evidence="2" type="ORF">N7472_000945</name>
</gene>
<proteinExistence type="predicted"/>
<dbReference type="OrthoDB" id="9970095at2759"/>
<dbReference type="AlphaFoldDB" id="A0A9W9N046"/>
<evidence type="ECO:0000256" key="1">
    <source>
        <dbReference type="SAM" id="MobiDB-lite"/>
    </source>
</evidence>
<dbReference type="PANTHER" id="PTHR36423">
    <property type="entry name" value="AFR070WP"/>
    <property type="match status" value="1"/>
</dbReference>
<dbReference type="PANTHER" id="PTHR36423:SF2">
    <property type="entry name" value="AFR070WP"/>
    <property type="match status" value="1"/>
</dbReference>
<dbReference type="Gene3D" id="3.30.70.1240">
    <property type="entry name" value="DOPA-like domains"/>
    <property type="match status" value="1"/>
</dbReference>
<comment type="caution">
    <text evidence="2">The sequence shown here is derived from an EMBL/GenBank/DDBJ whole genome shotgun (WGS) entry which is preliminary data.</text>
</comment>
<reference evidence="2" key="2">
    <citation type="journal article" date="2023" name="IMA Fungus">
        <title>Comparative genomic study of the Penicillium genus elucidates a diverse pangenome and 15 lateral gene transfer events.</title>
        <authorList>
            <person name="Petersen C."/>
            <person name="Sorensen T."/>
            <person name="Nielsen M.R."/>
            <person name="Sondergaard T.E."/>
            <person name="Sorensen J.L."/>
            <person name="Fitzpatrick D.A."/>
            <person name="Frisvad J.C."/>
            <person name="Nielsen K.L."/>
        </authorList>
    </citation>
    <scope>NUCLEOTIDE SEQUENCE</scope>
    <source>
        <strain evidence="2">IBT 16849</strain>
    </source>
</reference>
<protein>
    <submittedName>
        <fullName evidence="2">Dopa 4-5-dioxygenase</fullName>
    </submittedName>
</protein>
<dbReference type="Proteomes" id="UP001150879">
    <property type="component" value="Unassembled WGS sequence"/>
</dbReference>
<sequence length="193" mass="22052">MTDAYAFSYPSPLEGYGNLEPLSDERTEDGKSMKNPQHGVLSKAYSEFPDPLSKGREGGFDVHIYHFQNNPDQVAYAKALYERIRREFPELRIYTFFDRPVGPHPVAMFEVNLFTPAQFGAFVPWLVIHRGPLSALIHPNTVASEDESERNHTQRATWLGERIPLDLRVFKLMKAAEKKKDEEEAKKAKQGSL</sequence>
<keyword evidence="3" id="KW-1185">Reference proteome</keyword>
<accession>A0A9W9N046</accession>
<evidence type="ECO:0000313" key="3">
    <source>
        <dbReference type="Proteomes" id="UP001150879"/>
    </source>
</evidence>